<organism evidence="10 11">
    <name type="scientific">Potamilus streckersoni</name>
    <dbReference type="NCBI Taxonomy" id="2493646"/>
    <lineage>
        <taxon>Eukaryota</taxon>
        <taxon>Metazoa</taxon>
        <taxon>Spiralia</taxon>
        <taxon>Lophotrochozoa</taxon>
        <taxon>Mollusca</taxon>
        <taxon>Bivalvia</taxon>
        <taxon>Autobranchia</taxon>
        <taxon>Heteroconchia</taxon>
        <taxon>Palaeoheterodonta</taxon>
        <taxon>Unionida</taxon>
        <taxon>Unionoidea</taxon>
        <taxon>Unionidae</taxon>
        <taxon>Ambleminae</taxon>
        <taxon>Lampsilini</taxon>
        <taxon>Potamilus</taxon>
    </lineage>
</organism>
<keyword evidence="5" id="KW-0822">Tryptophan biosynthesis</keyword>
<dbReference type="InterPro" id="IPR006221">
    <property type="entry name" value="TrpG/PapA_dom"/>
</dbReference>
<dbReference type="PANTHER" id="PTHR43418:SF4">
    <property type="entry name" value="MULTIFUNCTIONAL TRYPTOPHAN BIOSYNTHESIS PROTEIN"/>
    <property type="match status" value="1"/>
</dbReference>
<keyword evidence="11" id="KW-1185">Reference proteome</keyword>
<gene>
    <name evidence="10" type="ORF">CHS0354_030079</name>
</gene>
<proteinExistence type="predicted"/>
<keyword evidence="6" id="KW-0315">Glutamine amidotransferase</keyword>
<dbReference type="CDD" id="cd01743">
    <property type="entry name" value="GATase1_Anthranilate_Synthase"/>
    <property type="match status" value="1"/>
</dbReference>
<feature type="region of interest" description="Disordered" evidence="8">
    <location>
        <begin position="1"/>
        <end position="52"/>
    </location>
</feature>
<evidence type="ECO:0000256" key="4">
    <source>
        <dbReference type="ARBA" id="ARBA00020654"/>
    </source>
</evidence>
<comment type="subunit">
    <text evidence="2">Tetramer of two components I and two components II.</text>
</comment>
<evidence type="ECO:0000256" key="5">
    <source>
        <dbReference type="ARBA" id="ARBA00022822"/>
    </source>
</evidence>
<dbReference type="InterPro" id="IPR017926">
    <property type="entry name" value="GATASE"/>
</dbReference>
<dbReference type="FunFam" id="3.40.50.880:FF:000003">
    <property type="entry name" value="Anthranilate synthase component II"/>
    <property type="match status" value="1"/>
</dbReference>
<accession>A0AAE0VG33</accession>
<reference evidence="10" key="2">
    <citation type="journal article" date="2021" name="Genome Biol. Evol.">
        <title>Developing a high-quality reference genome for a parasitic bivalve with doubly uniparental inheritance (Bivalvia: Unionida).</title>
        <authorList>
            <person name="Smith C.H."/>
        </authorList>
    </citation>
    <scope>NUCLEOTIDE SEQUENCE</scope>
    <source>
        <strain evidence="10">CHS0354</strain>
        <tissue evidence="10">Mantle</tissue>
    </source>
</reference>
<reference evidence="10" key="1">
    <citation type="journal article" date="2021" name="Genome Biol. Evol.">
        <title>A High-Quality Reference Genome for a Parasitic Bivalve with Doubly Uniparental Inheritance (Bivalvia: Unionida).</title>
        <authorList>
            <person name="Smith C.H."/>
        </authorList>
    </citation>
    <scope>NUCLEOTIDE SEQUENCE</scope>
    <source>
        <strain evidence="10">CHS0354</strain>
    </source>
</reference>
<dbReference type="SUPFAM" id="SSF52317">
    <property type="entry name" value="Class I glutamine amidotransferase-like"/>
    <property type="match status" value="1"/>
</dbReference>
<feature type="domain" description="Glutamine amidotransferase" evidence="9">
    <location>
        <begin position="278"/>
        <end position="462"/>
    </location>
</feature>
<dbReference type="GO" id="GO:0004049">
    <property type="term" value="F:anthranilate synthase activity"/>
    <property type="evidence" value="ECO:0007669"/>
    <property type="project" value="UniProtKB-EC"/>
</dbReference>
<dbReference type="InterPro" id="IPR050472">
    <property type="entry name" value="Anth_synth/Amidotransfase"/>
</dbReference>
<dbReference type="InterPro" id="IPR029062">
    <property type="entry name" value="Class_I_gatase-like"/>
</dbReference>
<evidence type="ECO:0000313" key="10">
    <source>
        <dbReference type="EMBL" id="KAK3575747.1"/>
    </source>
</evidence>
<keyword evidence="5" id="KW-0028">Amino-acid biosynthesis</keyword>
<dbReference type="PRINTS" id="PR00099">
    <property type="entry name" value="CPSGATASE"/>
</dbReference>
<dbReference type="AlphaFoldDB" id="A0AAE0VG33"/>
<dbReference type="Pfam" id="PF00117">
    <property type="entry name" value="GATase"/>
    <property type="match status" value="1"/>
</dbReference>
<dbReference type="PRINTS" id="PR00097">
    <property type="entry name" value="ANTSNTHASEII"/>
</dbReference>
<protein>
    <recommendedName>
        <fullName evidence="4">Anthranilate synthase component 2</fullName>
        <ecNumber evidence="3">4.1.3.27</ecNumber>
    </recommendedName>
    <alternativeName>
        <fullName evidence="7">Anthranilate synthase, glutamine amidotransferase component</fullName>
    </alternativeName>
</protein>
<comment type="pathway">
    <text evidence="1">Amino-acid biosynthesis; L-tryptophan biosynthesis; L-tryptophan from chorismate: step 1/5.</text>
</comment>
<dbReference type="GO" id="GO:0000162">
    <property type="term" value="P:L-tryptophan biosynthetic process"/>
    <property type="evidence" value="ECO:0007669"/>
    <property type="project" value="UniProtKB-KW"/>
</dbReference>
<evidence type="ECO:0000313" key="11">
    <source>
        <dbReference type="Proteomes" id="UP001195483"/>
    </source>
</evidence>
<reference evidence="10" key="3">
    <citation type="submission" date="2023-05" db="EMBL/GenBank/DDBJ databases">
        <authorList>
            <person name="Smith C.H."/>
        </authorList>
    </citation>
    <scope>NUCLEOTIDE SEQUENCE</scope>
    <source>
        <strain evidence="10">CHS0354</strain>
        <tissue evidence="10">Mantle</tissue>
    </source>
</reference>
<keyword evidence="5" id="KW-0057">Aromatic amino acid biosynthesis</keyword>
<dbReference type="Gene3D" id="3.40.50.880">
    <property type="match status" value="1"/>
</dbReference>
<dbReference type="PROSITE" id="PS51273">
    <property type="entry name" value="GATASE_TYPE_1"/>
    <property type="match status" value="1"/>
</dbReference>
<sequence>MEEGQHNMQGGQHNMQGGQHNMQGGQHNMQGSKDGRKGRVGNREDCTKNGMGYDVSGDNHRVLKDLFLKEKLTESDVTAALDKIHAEGDLNNEMRTWFNDFAVKAHAILNKEQRQKVAAEIKSEADDNFGEGFFSNWRGERRTNNIKFRLTADLTLNADQQKLLDNMLADFQTTHLFSKDTLKAEDLNAGADKMYTDIKTVFSKQIKPAVAFHNSLNAQQKQLLADRKRTPKLIPPVSNPQYPAEKYPAPAGYSIFNKTYISVYCSVLTATVSRFMILLIDNYDSFTFNLYQYLAEFGYEVKVVRNDVMTTEEIHRLNPRAIVISPGPGRPENAGVCPDVIRRLDGIIPILGICLGHQAMGYVYGMPIISAPTLVHGKSSKITHDGKGVFTGLAQQIEVGRYHSLAVGEENVPPFIEVSAHTVGDRVIMGMRHKQHLTEGMQFHPESLLTPDGKTMLRNFIARIPG</sequence>
<name>A0AAE0VG33_9BIVA</name>
<comment type="caution">
    <text evidence="10">The sequence shown here is derived from an EMBL/GenBank/DDBJ whole genome shotgun (WGS) entry which is preliminary data.</text>
</comment>
<evidence type="ECO:0000256" key="6">
    <source>
        <dbReference type="ARBA" id="ARBA00022962"/>
    </source>
</evidence>
<dbReference type="EC" id="4.1.3.27" evidence="3"/>
<evidence type="ECO:0000256" key="2">
    <source>
        <dbReference type="ARBA" id="ARBA00011743"/>
    </source>
</evidence>
<dbReference type="GO" id="GO:0005829">
    <property type="term" value="C:cytosol"/>
    <property type="evidence" value="ECO:0007669"/>
    <property type="project" value="TreeGrafter"/>
</dbReference>
<dbReference type="NCBIfam" id="TIGR00566">
    <property type="entry name" value="trpG_papA"/>
    <property type="match status" value="1"/>
</dbReference>
<dbReference type="PRINTS" id="PR00096">
    <property type="entry name" value="GATASE"/>
</dbReference>
<evidence type="ECO:0000256" key="8">
    <source>
        <dbReference type="SAM" id="MobiDB-lite"/>
    </source>
</evidence>
<evidence type="ECO:0000256" key="7">
    <source>
        <dbReference type="ARBA" id="ARBA00082672"/>
    </source>
</evidence>
<dbReference type="Proteomes" id="UP001195483">
    <property type="component" value="Unassembled WGS sequence"/>
</dbReference>
<evidence type="ECO:0000256" key="3">
    <source>
        <dbReference type="ARBA" id="ARBA00012266"/>
    </source>
</evidence>
<dbReference type="PANTHER" id="PTHR43418">
    <property type="entry name" value="MULTIFUNCTIONAL TRYPTOPHAN BIOSYNTHESIS PROTEIN-RELATED"/>
    <property type="match status" value="1"/>
</dbReference>
<feature type="compositionally biased region" description="Low complexity" evidence="8">
    <location>
        <begin position="1"/>
        <end position="31"/>
    </location>
</feature>
<evidence type="ECO:0000259" key="9">
    <source>
        <dbReference type="Pfam" id="PF00117"/>
    </source>
</evidence>
<dbReference type="EMBL" id="JAEAOA010001795">
    <property type="protein sequence ID" value="KAK3575747.1"/>
    <property type="molecule type" value="Genomic_DNA"/>
</dbReference>
<feature type="compositionally biased region" description="Basic and acidic residues" evidence="8">
    <location>
        <begin position="33"/>
        <end position="47"/>
    </location>
</feature>
<evidence type="ECO:0000256" key="1">
    <source>
        <dbReference type="ARBA" id="ARBA00004873"/>
    </source>
</evidence>